<dbReference type="EMBL" id="FZOR01000013">
    <property type="protein sequence ID" value="SNS96997.1"/>
    <property type="molecule type" value="Genomic_DNA"/>
</dbReference>
<feature type="transmembrane region" description="Helical" evidence="1">
    <location>
        <begin position="25"/>
        <end position="44"/>
    </location>
</feature>
<feature type="transmembrane region" description="Helical" evidence="1">
    <location>
        <begin position="316"/>
        <end position="336"/>
    </location>
</feature>
<keyword evidence="1" id="KW-0812">Transmembrane</keyword>
<organism evidence="2 3">
    <name type="scientific">Actinomadura meyerae</name>
    <dbReference type="NCBI Taxonomy" id="240840"/>
    <lineage>
        <taxon>Bacteria</taxon>
        <taxon>Bacillati</taxon>
        <taxon>Actinomycetota</taxon>
        <taxon>Actinomycetes</taxon>
        <taxon>Streptosporangiales</taxon>
        <taxon>Thermomonosporaceae</taxon>
        <taxon>Actinomadura</taxon>
    </lineage>
</organism>
<sequence>MPVAELPWRRPAITPETHRATSFEIFFDLVFVFAITRVVAFMAHSVSALALVRGLILLLLLWWSWAAYAWLGNRAHADRGVVRTGMLAVMAALFVAALVMPEGFSRHAGTVDAPLILAVAFSLVRAIYFGLHLASVAGDRRLRAQLLLDAVPQTASLAALLTGAVLGGTWQTALWATAFAIDFGGGRIASALGGWSIRSTAHFAERHRMVLIIAFGESLISAGAGGELTDAPVLLAALIGFVAVVCLWLLYFSRLAAEAEHAFGRAPRARRAKIARDAYTLAHFPLIAGAVYIALGVHEVLAELSGTGDQGGHLEWAASTALYGGAAVFLLGRAAFARLAIRSAATAQSLLALVFLVLVFLALIPVGRLLPVTAALALVSTLLLALVAFEWRTQATLRARHP</sequence>
<feature type="transmembrane region" description="Helical" evidence="1">
    <location>
        <begin position="372"/>
        <end position="391"/>
    </location>
</feature>
<name>A0A239ITT0_9ACTN</name>
<reference evidence="2 3" key="1">
    <citation type="submission" date="2017-06" db="EMBL/GenBank/DDBJ databases">
        <authorList>
            <person name="Kim H.J."/>
            <person name="Triplett B.A."/>
        </authorList>
    </citation>
    <scope>NUCLEOTIDE SEQUENCE [LARGE SCALE GENOMIC DNA]</scope>
    <source>
        <strain evidence="2 3">DSM 44715</strain>
    </source>
</reference>
<gene>
    <name evidence="2" type="ORF">SAMN05443665_101373</name>
</gene>
<dbReference type="Pfam" id="PF06772">
    <property type="entry name" value="LtrA"/>
    <property type="match status" value="1"/>
</dbReference>
<accession>A0A239ITT0</accession>
<evidence type="ECO:0000313" key="2">
    <source>
        <dbReference type="EMBL" id="SNS96997.1"/>
    </source>
</evidence>
<keyword evidence="3" id="KW-1185">Reference proteome</keyword>
<evidence type="ECO:0000256" key="1">
    <source>
        <dbReference type="SAM" id="Phobius"/>
    </source>
</evidence>
<dbReference type="PANTHER" id="PTHR36840">
    <property type="entry name" value="BLL5714 PROTEIN"/>
    <property type="match status" value="1"/>
</dbReference>
<feature type="transmembrane region" description="Helical" evidence="1">
    <location>
        <begin position="50"/>
        <end position="71"/>
    </location>
</feature>
<dbReference type="Proteomes" id="UP000198318">
    <property type="component" value="Unassembled WGS sequence"/>
</dbReference>
<proteinExistence type="predicted"/>
<keyword evidence="1" id="KW-0472">Membrane</keyword>
<protein>
    <submittedName>
        <fullName evidence="2">Low temperature requirement protein LtrA</fullName>
    </submittedName>
</protein>
<evidence type="ECO:0000313" key="3">
    <source>
        <dbReference type="Proteomes" id="UP000198318"/>
    </source>
</evidence>
<feature type="transmembrane region" description="Helical" evidence="1">
    <location>
        <begin position="348"/>
        <end position="366"/>
    </location>
</feature>
<feature type="transmembrane region" description="Helical" evidence="1">
    <location>
        <begin position="278"/>
        <end position="296"/>
    </location>
</feature>
<feature type="transmembrane region" description="Helical" evidence="1">
    <location>
        <begin position="113"/>
        <end position="134"/>
    </location>
</feature>
<feature type="transmembrane region" description="Helical" evidence="1">
    <location>
        <begin position="234"/>
        <end position="257"/>
    </location>
</feature>
<feature type="transmembrane region" description="Helical" evidence="1">
    <location>
        <begin position="80"/>
        <end position="101"/>
    </location>
</feature>
<dbReference type="AlphaFoldDB" id="A0A239ITT0"/>
<dbReference type="InterPro" id="IPR010640">
    <property type="entry name" value="Low_temperature_requirement_A"/>
</dbReference>
<dbReference type="PANTHER" id="PTHR36840:SF1">
    <property type="entry name" value="BLL5714 PROTEIN"/>
    <property type="match status" value="1"/>
</dbReference>
<keyword evidence="1" id="KW-1133">Transmembrane helix</keyword>